<protein>
    <recommendedName>
        <fullName evidence="3">Reverse transcriptase Ty1/copia-type domain-containing protein</fullName>
    </recommendedName>
</protein>
<sequence>MIIERLFLNVLLSICFKNEIFGLYFWDVTQFMVDPQQSHMEAAFRVMGYLKTTPGQGSLLPKEGGTSLVAYTDLDWLVCQDTRRSRNGFLLLLRGAPESIVSRSSAKTEYRVMATTVSEVLWLQWLLKELNVDQNHPTKLFCDNLVVKHITNNSVFHEHTKHVEMDCYFIREQVELKEVEPLNFNSKDQIAYLFTKALGAGQLMLVLDKFGICNLHARS</sequence>
<evidence type="ECO:0008006" key="3">
    <source>
        <dbReference type="Google" id="ProtNLM"/>
    </source>
</evidence>
<dbReference type="PANTHER" id="PTHR11439">
    <property type="entry name" value="GAG-POL-RELATED RETROTRANSPOSON"/>
    <property type="match status" value="1"/>
</dbReference>
<accession>A0A9R1VUA7</accession>
<dbReference type="CDD" id="cd09272">
    <property type="entry name" value="RNase_HI_RT_Ty1"/>
    <property type="match status" value="1"/>
</dbReference>
<organism evidence="1 2">
    <name type="scientific">Lactuca sativa</name>
    <name type="common">Garden lettuce</name>
    <dbReference type="NCBI Taxonomy" id="4236"/>
    <lineage>
        <taxon>Eukaryota</taxon>
        <taxon>Viridiplantae</taxon>
        <taxon>Streptophyta</taxon>
        <taxon>Embryophyta</taxon>
        <taxon>Tracheophyta</taxon>
        <taxon>Spermatophyta</taxon>
        <taxon>Magnoliopsida</taxon>
        <taxon>eudicotyledons</taxon>
        <taxon>Gunneridae</taxon>
        <taxon>Pentapetalae</taxon>
        <taxon>asterids</taxon>
        <taxon>campanulids</taxon>
        <taxon>Asterales</taxon>
        <taxon>Asteraceae</taxon>
        <taxon>Cichorioideae</taxon>
        <taxon>Cichorieae</taxon>
        <taxon>Lactucinae</taxon>
        <taxon>Lactuca</taxon>
    </lineage>
</organism>
<evidence type="ECO:0000313" key="2">
    <source>
        <dbReference type="Proteomes" id="UP000235145"/>
    </source>
</evidence>
<dbReference type="EMBL" id="NBSK02000004">
    <property type="protein sequence ID" value="KAJ0214057.1"/>
    <property type="molecule type" value="Genomic_DNA"/>
</dbReference>
<evidence type="ECO:0000313" key="1">
    <source>
        <dbReference type="EMBL" id="KAJ0214057.1"/>
    </source>
</evidence>
<dbReference type="PANTHER" id="PTHR11439:SF451">
    <property type="entry name" value="RNA-DIRECTED DNA POLYMERASE"/>
    <property type="match status" value="1"/>
</dbReference>
<proteinExistence type="predicted"/>
<dbReference type="AlphaFoldDB" id="A0A9R1VUA7"/>
<keyword evidence="2" id="KW-1185">Reference proteome</keyword>
<dbReference type="Proteomes" id="UP000235145">
    <property type="component" value="Unassembled WGS sequence"/>
</dbReference>
<name>A0A9R1VUA7_LACSA</name>
<reference evidence="1 2" key="1">
    <citation type="journal article" date="2017" name="Nat. Commun.">
        <title>Genome assembly with in vitro proximity ligation data and whole-genome triplication in lettuce.</title>
        <authorList>
            <person name="Reyes-Chin-Wo S."/>
            <person name="Wang Z."/>
            <person name="Yang X."/>
            <person name="Kozik A."/>
            <person name="Arikit S."/>
            <person name="Song C."/>
            <person name="Xia L."/>
            <person name="Froenicke L."/>
            <person name="Lavelle D.O."/>
            <person name="Truco M.J."/>
            <person name="Xia R."/>
            <person name="Zhu S."/>
            <person name="Xu C."/>
            <person name="Xu H."/>
            <person name="Xu X."/>
            <person name="Cox K."/>
            <person name="Korf I."/>
            <person name="Meyers B.C."/>
            <person name="Michelmore R.W."/>
        </authorList>
    </citation>
    <scope>NUCLEOTIDE SEQUENCE [LARGE SCALE GENOMIC DNA]</scope>
    <source>
        <strain evidence="2">cv. Salinas</strain>
        <tissue evidence="1">Seedlings</tissue>
    </source>
</reference>
<gene>
    <name evidence="1" type="ORF">LSAT_V11C400165540</name>
</gene>
<comment type="caution">
    <text evidence="1">The sequence shown here is derived from an EMBL/GenBank/DDBJ whole genome shotgun (WGS) entry which is preliminary data.</text>
</comment>